<evidence type="ECO:0000256" key="27">
    <source>
        <dbReference type="ARBA" id="ARBA00081161"/>
    </source>
</evidence>
<accession>A0AAE0R435</accession>
<evidence type="ECO:0000256" key="21">
    <source>
        <dbReference type="ARBA" id="ARBA00023132"/>
    </source>
</evidence>
<dbReference type="EMBL" id="JAUCMX010000006">
    <property type="protein sequence ID" value="KAK3542852.1"/>
    <property type="molecule type" value="Genomic_DNA"/>
</dbReference>
<evidence type="ECO:0000313" key="36">
    <source>
        <dbReference type="Proteomes" id="UP001274896"/>
    </source>
</evidence>
<dbReference type="CDD" id="cd09333">
    <property type="entry name" value="LIM3_PINCH"/>
    <property type="match status" value="1"/>
</dbReference>
<keyword evidence="12" id="KW-0677">Repeat</keyword>
<organism evidence="35 36">
    <name type="scientific">Hemibagrus guttatus</name>
    <dbReference type="NCBI Taxonomy" id="175788"/>
    <lineage>
        <taxon>Eukaryota</taxon>
        <taxon>Metazoa</taxon>
        <taxon>Chordata</taxon>
        <taxon>Craniata</taxon>
        <taxon>Vertebrata</taxon>
        <taxon>Euteleostomi</taxon>
        <taxon>Actinopterygii</taxon>
        <taxon>Neopterygii</taxon>
        <taxon>Teleostei</taxon>
        <taxon>Ostariophysi</taxon>
        <taxon>Siluriformes</taxon>
        <taxon>Bagridae</taxon>
        <taxon>Hemibagrus</taxon>
    </lineage>
</organism>
<reference evidence="35" key="1">
    <citation type="submission" date="2023-06" db="EMBL/GenBank/DDBJ databases">
        <title>Male Hemibagrus guttatus genome.</title>
        <authorList>
            <person name="Bian C."/>
        </authorList>
    </citation>
    <scope>NUCLEOTIDE SEQUENCE</scope>
    <source>
        <strain evidence="35">Male_cb2023</strain>
        <tissue evidence="35">Muscle</tissue>
    </source>
</reference>
<keyword evidence="23" id="KW-1015">Disulfide bond</keyword>
<keyword evidence="19" id="KW-0965">Cell junction</keyword>
<evidence type="ECO:0000256" key="3">
    <source>
        <dbReference type="ARBA" id="ARBA00004413"/>
    </source>
</evidence>
<evidence type="ECO:0000256" key="7">
    <source>
        <dbReference type="ARBA" id="ARBA00022475"/>
    </source>
</evidence>
<feature type="compositionally biased region" description="Polar residues" evidence="31">
    <location>
        <begin position="1595"/>
        <end position="1615"/>
    </location>
</feature>
<evidence type="ECO:0000256" key="13">
    <source>
        <dbReference type="ARBA" id="ARBA00022786"/>
    </source>
</evidence>
<dbReference type="PROSITE" id="PS50072">
    <property type="entry name" value="CSA_PPIASE_2"/>
    <property type="match status" value="1"/>
</dbReference>
<keyword evidence="22" id="KW-0472">Membrane</keyword>
<keyword evidence="7" id="KW-1003">Cell membrane</keyword>
<dbReference type="Proteomes" id="UP001274896">
    <property type="component" value="Unassembled WGS sequence"/>
</dbReference>
<dbReference type="GO" id="GO:0006457">
    <property type="term" value="P:protein folding"/>
    <property type="evidence" value="ECO:0007669"/>
    <property type="project" value="InterPro"/>
</dbReference>
<evidence type="ECO:0000259" key="32">
    <source>
        <dbReference type="PROSITE" id="PS50023"/>
    </source>
</evidence>
<dbReference type="GO" id="GO:0003755">
    <property type="term" value="F:peptidyl-prolyl cis-trans isomerase activity"/>
    <property type="evidence" value="ECO:0007669"/>
    <property type="project" value="InterPro"/>
</dbReference>
<dbReference type="PANTHER" id="PTHR23138:SF87">
    <property type="entry name" value="E3 SUMO-PROTEIN LIGASE RANBP2"/>
    <property type="match status" value="1"/>
</dbReference>
<keyword evidence="21" id="KW-0906">Nuclear pore complex</keyword>
<evidence type="ECO:0000256" key="19">
    <source>
        <dbReference type="ARBA" id="ARBA00022949"/>
    </source>
</evidence>
<dbReference type="PROSITE" id="PS00170">
    <property type="entry name" value="CSA_PPIASE_1"/>
    <property type="match status" value="1"/>
</dbReference>
<dbReference type="Gene3D" id="1.25.40.10">
    <property type="entry name" value="Tetratricopeptide repeat domain"/>
    <property type="match status" value="1"/>
</dbReference>
<dbReference type="InterPro" id="IPR011990">
    <property type="entry name" value="TPR-like_helical_dom_sf"/>
</dbReference>
<keyword evidence="14" id="KW-0509">mRNA transport</keyword>
<feature type="domain" description="LIM zinc-binding" evidence="32">
    <location>
        <begin position="71"/>
        <end position="132"/>
    </location>
</feature>
<dbReference type="GO" id="GO:0046872">
    <property type="term" value="F:metal ion binding"/>
    <property type="evidence" value="ECO:0007669"/>
    <property type="project" value="UniProtKB-KW"/>
</dbReference>
<keyword evidence="21" id="KW-0811">Translocation</keyword>
<evidence type="ECO:0000256" key="31">
    <source>
        <dbReference type="SAM" id="MobiDB-lite"/>
    </source>
</evidence>
<evidence type="ECO:0000256" key="15">
    <source>
        <dbReference type="ARBA" id="ARBA00022833"/>
    </source>
</evidence>
<keyword evidence="6" id="KW-0813">Transport</keyword>
<dbReference type="FunFam" id="2.30.29.30:FF:000018">
    <property type="entry name" value="E3 SUMO-protein ligase RanBP2"/>
    <property type="match status" value="3"/>
</dbReference>
<sequence length="2227" mass="252373">MDAQNRRIPASIPENEELIEVQINGVQDRQNGGEAEVPLSKSQRRRSDVKVYKEFCDFYARFNMANALANASCELCKAGFTAAEKIVNSNGELYHEQCFVCAQCFQQFSEGLYYEFDDRKYCEHDFHMLFAPCCNQCGEFIIGRVIKAMNNSWHPECFCCDICHTVLADVGFAKNASRHLCRPCHIRERSCGFGKYICQKCHTIIDEQPLIFKNDPYHPDHFNCSNCGKELTADARELKNELYCLPCHDKMGVPICGACRRPIEGRVVNAVGKQWHIEHFVCAKCEKPFLGHQHYERKGLAYCETHYNMKPTKGFLFAKLYFEAKEYELAKRHVSAYLTIQVRDPKAHRFLGQLYELDGEIEKAVGCYKRSVDLNPAQRDLVLKIAELLCSKPEFDSRAEFWVEKAAKLLPGHPAVFDLKEKLLSAQGQKGWNQLFDLLQSELQLRPSDAHVNQRLVQLYCLDGRLEEAAKHCLAVESAGVLRNSLDWYTTVVHTLQEYVAQPSVSSNEKTYRKFQKELLLAYSNLLRLTLSEKDCKESVTALQTFDRAMQSLKNTASKAMDELLEVFTEMRAHLYLYAGTLLLKMAVEKEQQWRAVVDLAALCYLLAYQVPRPKIKPEKGERASLKPLESSACYRQSLAGHMLLNLKQELEPFLKEVVEVFGNRSGHDTLFERLFSTQAPVDLSFISNDNISSISTQPPDIQELAKWDCGSILHYGDLQHLTWLGLQWSMMGQRPAVKDWLKQLFPRLTLETFKLDTNTPESICLLDLEGDGVNSYYDQKEYLSRSVHYWNIVLPLLEKIEKRRRIPEPLDPLFMHFASKDIQVSEIKSYEEKAMIAFATLLDIEGKTDQAILKLEKLDCISSYWHLAQIYRRLSEEAGNGIEETQDMCINFLQQFKKYLSKVYHASADDMEKLPVSLEEIVDLLNDVNQQLGECGDTVDGVHESLPMTSSPQSLREPAVAASNKFSMSSPAKSVLSPSKRSVFSPKTPPHWVEDQKSLLQMLCQQVEALKNEVHDLRHTSSSSTESPFHRVYEGNYTAEAFQEPFSAAQSFHGVPLTGKQNAFSFADLAKSSQGTFQFGQNDPSFKGFEGAGEQLFTSFLQNQKAETSVDHEEEDMYKTEENDDIQFEPVVKMPEKVDLVTGEEDEECLYTVRVKLFRFDNETHQWKERGVGNLKLLKNNQNGRLRVLMRREQVLKVCANHWITTTMNLKPLSGSDRAWLWLASDFSDGDPKLEQLAAKFKTPELAEEFKQKFEECQRLLLDIPLQTPHKLANSDRTANLIQKAEEMKSGLKDLKSFLTYDGTKGKNEESSVTAANNNSALKTHNESTGPTLEWDNYDLQDDVHDDTADTSVYASPLASSPLPKNLFRFGEPSTMFSFSFQPIPSPSKSPAKLNQSGASVGTDDEQEISQEEEKDGQYFEPVVPMPDMVELLNGEENEEVVFSHRAKLYRYDKDLSQWKERGIGDIKILQNFDSKRTRLVMRRDQVLKLCANHWITSDMKLDLMKGTEKAWIWSAYDFAEGEGKVEQLAVRFKLSETANSFKEFFEKAKDAQEKQVLLVPASPREILTSPRSQCGKVAIAVLEETTKEKTEQPSESSDAPTVSLSPHNTSKTVVSPPKFVFGTDSVQKIFGSPVSSKPMPSPAASPEDQASGSASSSRTAERQTVTPFKVPERVSSKTHEDVRSAPDSCDSDIEIVFEQQPTKEQAELARKLMLPPMFFIFKNKPGYVSDDSDDEDYEMAVRNLKGRLYPDSTTPGPAQSSRDAEEPECVLVWEKKPTLEEERKAKSLQLPLTFFCDASTDADSEPDRTEDFGMEIQKLQQAQSEASEREIRQEKTSEICSEQPDTADISRPIDLSTKIQETETPPDSNTTQDSNFSWDNAGTPLFSTTLTAPQKEDEDERSDEDVSNNDIHFEPIVSLPEVEVKSGEEDEEILFKQRAKLYRFDCGLSQWKERGVGDLKILFHPVKKYYRVLMRREQVLKVCANHTITADIELKPMNTSANALIWMANDYAEGNAKVEQLAAKFKTPELAESFRKTFTDCQRCISQLDTAQSSKVKEHCKTSNPIVFLTIAAESELIGKITIELFANIVPKTAENFRALCTGEKGFGYRNSIFHRIIPDFMCQGGDITNLDGSGGKSIYGDSFEDESFEVRHTGPGIVSMANRGKNTNNSQFFITLNKTEHLDFKHVAFGIVKDGMDVVEQMGKLGSRKGEPSKKITVEDCGEL</sequence>
<comment type="pathway">
    <text evidence="5">Protein modification; protein sumoylation.</text>
</comment>
<dbReference type="InterPro" id="IPR022011">
    <property type="entry name" value="IR1-M"/>
</dbReference>
<feature type="region of interest" description="Disordered" evidence="31">
    <location>
        <begin position="1749"/>
        <end position="1769"/>
    </location>
</feature>
<keyword evidence="30" id="KW-0175">Coiled coil</keyword>
<evidence type="ECO:0000256" key="14">
    <source>
        <dbReference type="ARBA" id="ARBA00022816"/>
    </source>
</evidence>
<feature type="compositionally biased region" description="Low complexity" evidence="31">
    <location>
        <begin position="1382"/>
        <end position="1392"/>
    </location>
</feature>
<feature type="compositionally biased region" description="Basic and acidic residues" evidence="31">
    <location>
        <begin position="1672"/>
        <end position="1686"/>
    </location>
</feature>
<feature type="compositionally biased region" description="Polar residues" evidence="31">
    <location>
        <begin position="1753"/>
        <end position="1763"/>
    </location>
</feature>
<evidence type="ECO:0000313" key="35">
    <source>
        <dbReference type="EMBL" id="KAK3542852.1"/>
    </source>
</evidence>
<dbReference type="InterPro" id="IPR001781">
    <property type="entry name" value="Znf_LIM"/>
</dbReference>
<dbReference type="SMART" id="SM00028">
    <property type="entry name" value="TPR"/>
    <property type="match status" value="1"/>
</dbReference>
<keyword evidence="17" id="KW-0694">RNA-binding</keyword>
<evidence type="ECO:0000256" key="1">
    <source>
        <dbReference type="ARBA" id="ARBA00004126"/>
    </source>
</evidence>
<dbReference type="PROSITE" id="PS00478">
    <property type="entry name" value="LIM_DOMAIN_1"/>
    <property type="match status" value="2"/>
</dbReference>
<keyword evidence="20 28" id="KW-0440">LIM domain</keyword>
<evidence type="ECO:0000256" key="12">
    <source>
        <dbReference type="ARBA" id="ARBA00022737"/>
    </source>
</evidence>
<evidence type="ECO:0000256" key="8">
    <source>
        <dbReference type="ARBA" id="ARBA00022499"/>
    </source>
</evidence>
<dbReference type="FunFam" id="2.10.110.10:FF:000017">
    <property type="entry name" value="Lim and senescent cell antigen-like-containing"/>
    <property type="match status" value="1"/>
</dbReference>
<evidence type="ECO:0000256" key="25">
    <source>
        <dbReference type="ARBA" id="ARBA00061164"/>
    </source>
</evidence>
<dbReference type="SMART" id="SM00132">
    <property type="entry name" value="LIM"/>
    <property type="match status" value="4"/>
</dbReference>
<dbReference type="FunFam" id="2.10.110.10:FF:000021">
    <property type="entry name" value="Lim and senescent cell antigen-like-containing"/>
    <property type="match status" value="1"/>
</dbReference>
<name>A0AAE0R435_9TELE</name>
<proteinExistence type="inferred from homology"/>
<dbReference type="GO" id="GO:0016740">
    <property type="term" value="F:transferase activity"/>
    <property type="evidence" value="ECO:0007669"/>
    <property type="project" value="UniProtKB-KW"/>
</dbReference>
<dbReference type="Pfam" id="PF00638">
    <property type="entry name" value="Ran_BP1"/>
    <property type="match status" value="3"/>
</dbReference>
<evidence type="ECO:0000256" key="9">
    <source>
        <dbReference type="ARBA" id="ARBA00022553"/>
    </source>
</evidence>
<comment type="similarity">
    <text evidence="25">Belongs to the RanBP2 E3 ligase family.</text>
</comment>
<keyword evidence="16" id="KW-0832">Ubl conjugation</keyword>
<feature type="domain" description="PPIase cyclophilin-type" evidence="33">
    <location>
        <begin position="2070"/>
        <end position="2226"/>
    </location>
</feature>
<dbReference type="InterPro" id="IPR029000">
    <property type="entry name" value="Cyclophilin-like_dom_sf"/>
</dbReference>
<evidence type="ECO:0000256" key="2">
    <source>
        <dbReference type="ARBA" id="ARBA00004246"/>
    </source>
</evidence>
<dbReference type="InterPro" id="IPR011993">
    <property type="entry name" value="PH-like_dom_sf"/>
</dbReference>
<keyword evidence="24" id="KW-0539">Nucleus</keyword>
<dbReference type="GO" id="GO:0006607">
    <property type="term" value="P:NLS-bearing protein import into nucleus"/>
    <property type="evidence" value="ECO:0007669"/>
    <property type="project" value="TreeGrafter"/>
</dbReference>
<keyword evidence="8" id="KW-1017">Isopeptide bond</keyword>
<evidence type="ECO:0000256" key="6">
    <source>
        <dbReference type="ARBA" id="ARBA00022448"/>
    </source>
</evidence>
<dbReference type="Gene3D" id="2.40.100.10">
    <property type="entry name" value="Cyclophilin-like"/>
    <property type="match status" value="1"/>
</dbReference>
<evidence type="ECO:0000256" key="20">
    <source>
        <dbReference type="ARBA" id="ARBA00023038"/>
    </source>
</evidence>
<dbReference type="PROSITE" id="PS50005">
    <property type="entry name" value="TPR"/>
    <property type="match status" value="1"/>
</dbReference>
<dbReference type="InterPro" id="IPR002130">
    <property type="entry name" value="Cyclophilin-type_PPIase_dom"/>
</dbReference>
<dbReference type="InterPro" id="IPR000156">
    <property type="entry name" value="Ran_bind_dom"/>
</dbReference>
<evidence type="ECO:0000256" key="10">
    <source>
        <dbReference type="ARBA" id="ARBA00022679"/>
    </source>
</evidence>
<dbReference type="Pfam" id="PF00412">
    <property type="entry name" value="LIM"/>
    <property type="match status" value="4"/>
</dbReference>
<dbReference type="CDD" id="cd09331">
    <property type="entry name" value="LIM1_PINCH"/>
    <property type="match status" value="1"/>
</dbReference>
<feature type="domain" description="RanBD1" evidence="34">
    <location>
        <begin position="1128"/>
        <end position="1264"/>
    </location>
</feature>
<keyword evidence="18" id="KW-0653">Protein transport</keyword>
<dbReference type="CDD" id="cd09332">
    <property type="entry name" value="LIM2_PINCH"/>
    <property type="match status" value="1"/>
</dbReference>
<evidence type="ECO:0000256" key="23">
    <source>
        <dbReference type="ARBA" id="ARBA00023157"/>
    </source>
</evidence>
<dbReference type="PANTHER" id="PTHR23138">
    <property type="entry name" value="RAN BINDING PROTEIN"/>
    <property type="match status" value="1"/>
</dbReference>
<keyword evidence="9" id="KW-0597">Phosphoprotein</keyword>
<evidence type="ECO:0000256" key="24">
    <source>
        <dbReference type="ARBA" id="ARBA00023242"/>
    </source>
</evidence>
<evidence type="ECO:0000259" key="34">
    <source>
        <dbReference type="PROSITE" id="PS50196"/>
    </source>
</evidence>
<dbReference type="InterPro" id="IPR019734">
    <property type="entry name" value="TPR_rpt"/>
</dbReference>
<dbReference type="SMART" id="SM00160">
    <property type="entry name" value="RanBD"/>
    <property type="match status" value="3"/>
</dbReference>
<evidence type="ECO:0000256" key="16">
    <source>
        <dbReference type="ARBA" id="ARBA00022843"/>
    </source>
</evidence>
<dbReference type="SUPFAM" id="SSF48452">
    <property type="entry name" value="TPR-like"/>
    <property type="match status" value="1"/>
</dbReference>
<dbReference type="InterPro" id="IPR045255">
    <property type="entry name" value="RanBP1-like"/>
</dbReference>
<dbReference type="SUPFAM" id="SSF50891">
    <property type="entry name" value="Cyclophilin-like"/>
    <property type="match status" value="1"/>
</dbReference>
<dbReference type="GO" id="GO:0005737">
    <property type="term" value="C:cytoplasm"/>
    <property type="evidence" value="ECO:0007669"/>
    <property type="project" value="TreeGrafter"/>
</dbReference>
<dbReference type="CDD" id="cd09334">
    <property type="entry name" value="LIM4_PINCH"/>
    <property type="match status" value="1"/>
</dbReference>
<dbReference type="Pfam" id="PF12185">
    <property type="entry name" value="IR1-M"/>
    <property type="match status" value="2"/>
</dbReference>
<feature type="coiled-coil region" evidence="30">
    <location>
        <begin position="994"/>
        <end position="1021"/>
    </location>
</feature>
<evidence type="ECO:0000256" key="22">
    <source>
        <dbReference type="ARBA" id="ARBA00023136"/>
    </source>
</evidence>
<evidence type="ECO:0000256" key="5">
    <source>
        <dbReference type="ARBA" id="ARBA00004718"/>
    </source>
</evidence>
<feature type="domain" description="LIM zinc-binding" evidence="32">
    <location>
        <begin position="254"/>
        <end position="313"/>
    </location>
</feature>
<evidence type="ECO:0000256" key="18">
    <source>
        <dbReference type="ARBA" id="ARBA00022927"/>
    </source>
</evidence>
<feature type="repeat" description="TPR" evidence="29">
    <location>
        <begin position="345"/>
        <end position="378"/>
    </location>
</feature>
<keyword evidence="15 28" id="KW-0862">Zinc</keyword>
<dbReference type="GO" id="GO:0005886">
    <property type="term" value="C:plasma membrane"/>
    <property type="evidence" value="ECO:0007669"/>
    <property type="project" value="UniProtKB-SubCell"/>
</dbReference>
<feature type="domain" description="LIM zinc-binding" evidence="32">
    <location>
        <begin position="134"/>
        <end position="191"/>
    </location>
</feature>
<dbReference type="GO" id="GO:0031965">
    <property type="term" value="C:nuclear membrane"/>
    <property type="evidence" value="ECO:0007669"/>
    <property type="project" value="UniProtKB-SubCell"/>
</dbReference>
<feature type="region of interest" description="Disordered" evidence="31">
    <location>
        <begin position="1382"/>
        <end position="1416"/>
    </location>
</feature>
<feature type="region of interest" description="Disordered" evidence="31">
    <location>
        <begin position="1633"/>
        <end position="1689"/>
    </location>
</feature>
<keyword evidence="11 28" id="KW-0479">Metal-binding</keyword>
<dbReference type="Gene3D" id="2.30.29.30">
    <property type="entry name" value="Pleckstrin-homology domain (PH domain)/Phosphotyrosine-binding domain (PTB)"/>
    <property type="match status" value="3"/>
</dbReference>
<feature type="region of interest" description="Disordered" evidence="31">
    <location>
        <begin position="1820"/>
        <end position="1914"/>
    </location>
</feature>
<evidence type="ECO:0000256" key="26">
    <source>
        <dbReference type="ARBA" id="ARBA00070141"/>
    </source>
</evidence>
<dbReference type="Pfam" id="PF00160">
    <property type="entry name" value="Pro_isomerase"/>
    <property type="match status" value="1"/>
</dbReference>
<dbReference type="PROSITE" id="PS50023">
    <property type="entry name" value="LIM_DOMAIN_2"/>
    <property type="match status" value="3"/>
</dbReference>
<keyword evidence="29" id="KW-0802">TPR repeat</keyword>
<comment type="caution">
    <text evidence="35">The sequence shown here is derived from an EMBL/GenBank/DDBJ whole genome shotgun (WGS) entry which is preliminary data.</text>
</comment>
<keyword evidence="13" id="KW-0833">Ubl conjugation pathway</keyword>
<keyword evidence="36" id="KW-1185">Reference proteome</keyword>
<dbReference type="PRINTS" id="PR00153">
    <property type="entry name" value="CSAPPISMRASE"/>
</dbReference>
<feature type="compositionally biased region" description="Polar residues" evidence="31">
    <location>
        <begin position="1859"/>
        <end position="1894"/>
    </location>
</feature>
<evidence type="ECO:0000256" key="11">
    <source>
        <dbReference type="ARBA" id="ARBA00022723"/>
    </source>
</evidence>
<evidence type="ECO:0000256" key="17">
    <source>
        <dbReference type="ARBA" id="ARBA00022884"/>
    </source>
</evidence>
<feature type="compositionally biased region" description="Polar residues" evidence="31">
    <location>
        <begin position="1650"/>
        <end position="1668"/>
    </location>
</feature>
<feature type="compositionally biased region" description="Low complexity" evidence="31">
    <location>
        <begin position="1634"/>
        <end position="1648"/>
    </location>
</feature>
<evidence type="ECO:0000256" key="28">
    <source>
        <dbReference type="PROSITE-ProRule" id="PRU00125"/>
    </source>
</evidence>
<dbReference type="GO" id="GO:0003723">
    <property type="term" value="F:RNA binding"/>
    <property type="evidence" value="ECO:0007669"/>
    <property type="project" value="UniProtKB-KW"/>
</dbReference>
<feature type="compositionally biased region" description="Acidic residues" evidence="31">
    <location>
        <begin position="1898"/>
        <end position="1909"/>
    </location>
</feature>
<evidence type="ECO:0000259" key="33">
    <source>
        <dbReference type="PROSITE" id="PS50072"/>
    </source>
</evidence>
<protein>
    <recommendedName>
        <fullName evidence="26">E3 SUMO-protein ligase RanBP2</fullName>
    </recommendedName>
    <alternativeName>
        <fullName evidence="27">Ran-binding protein 2</fullName>
    </alternativeName>
</protein>
<dbReference type="Gene3D" id="2.10.110.10">
    <property type="entry name" value="Cysteine Rich Protein"/>
    <property type="match status" value="4"/>
</dbReference>
<keyword evidence="10" id="KW-0808">Transferase</keyword>
<dbReference type="SUPFAM" id="SSF57716">
    <property type="entry name" value="Glucocorticoid receptor-like (DNA-binding domain)"/>
    <property type="match status" value="6"/>
</dbReference>
<dbReference type="PROSITE" id="PS50196">
    <property type="entry name" value="RANBD1"/>
    <property type="match status" value="3"/>
</dbReference>
<feature type="domain" description="RanBD1" evidence="34">
    <location>
        <begin position="1914"/>
        <end position="2049"/>
    </location>
</feature>
<dbReference type="FunFam" id="2.10.110.10:FF:000011">
    <property type="entry name" value="Lim and senescent cell antigen-like-containing"/>
    <property type="match status" value="1"/>
</dbReference>
<feature type="domain" description="RanBD1" evidence="34">
    <location>
        <begin position="1420"/>
        <end position="1556"/>
    </location>
</feature>
<evidence type="ECO:0000256" key="4">
    <source>
        <dbReference type="ARBA" id="ARBA00004567"/>
    </source>
</evidence>
<comment type="subcellular location">
    <subcellularLocation>
        <location evidence="2">Cell junction</location>
        <location evidence="2">Focal adhesion</location>
    </subcellularLocation>
    <subcellularLocation>
        <location evidence="3">Cell membrane</location>
        <topology evidence="3">Peripheral membrane protein</topology>
        <orientation evidence="3">Cytoplasmic side</orientation>
    </subcellularLocation>
    <subcellularLocation>
        <location evidence="1">Nucleus membrane</location>
    </subcellularLocation>
    <subcellularLocation>
        <location evidence="4">Nucleus</location>
        <location evidence="4">Nuclear pore complex</location>
    </subcellularLocation>
</comment>
<evidence type="ECO:0000256" key="29">
    <source>
        <dbReference type="PROSITE-ProRule" id="PRU00339"/>
    </source>
</evidence>
<dbReference type="FunFam" id="2.40.100.10:FF:000020">
    <property type="entry name" value="E3 SUMO-protein ligase RanBP2"/>
    <property type="match status" value="1"/>
</dbReference>
<dbReference type="GO" id="GO:0005643">
    <property type="term" value="C:nuclear pore"/>
    <property type="evidence" value="ECO:0007669"/>
    <property type="project" value="UniProtKB-SubCell"/>
</dbReference>
<dbReference type="SUPFAM" id="SSF50729">
    <property type="entry name" value="PH domain-like"/>
    <property type="match status" value="3"/>
</dbReference>
<feature type="compositionally biased region" description="Basic and acidic residues" evidence="31">
    <location>
        <begin position="1828"/>
        <end position="1839"/>
    </location>
</feature>
<dbReference type="CDD" id="cd13177">
    <property type="entry name" value="RanBD2_RanBP2-like"/>
    <property type="match status" value="1"/>
</dbReference>
<dbReference type="InterPro" id="IPR047944">
    <property type="entry name" value="LIMS1/2-like_LIM1"/>
</dbReference>
<evidence type="ECO:0000256" key="30">
    <source>
        <dbReference type="SAM" id="Coils"/>
    </source>
</evidence>
<dbReference type="GO" id="GO:0005925">
    <property type="term" value="C:focal adhesion"/>
    <property type="evidence" value="ECO:0007669"/>
    <property type="project" value="UniProtKB-SubCell"/>
</dbReference>
<dbReference type="GO" id="GO:0005096">
    <property type="term" value="F:GTPase activator activity"/>
    <property type="evidence" value="ECO:0007669"/>
    <property type="project" value="TreeGrafter"/>
</dbReference>
<dbReference type="InterPro" id="IPR020892">
    <property type="entry name" value="Cyclophilin-type_PPIase_CS"/>
</dbReference>
<dbReference type="FunFam" id="2.10.110.10:FF:000019">
    <property type="entry name" value="Lim and senescent cell antigen-like-containing"/>
    <property type="match status" value="1"/>
</dbReference>
<gene>
    <name evidence="35" type="ORF">QTP70_005437</name>
</gene>
<dbReference type="GO" id="GO:0051028">
    <property type="term" value="P:mRNA transport"/>
    <property type="evidence" value="ECO:0007669"/>
    <property type="project" value="UniProtKB-KW"/>
</dbReference>
<feature type="region of interest" description="Disordered" evidence="31">
    <location>
        <begin position="1587"/>
        <end position="1619"/>
    </location>
</feature>
<feature type="compositionally biased region" description="Acidic residues" evidence="31">
    <location>
        <begin position="1404"/>
        <end position="1416"/>
    </location>
</feature>